<evidence type="ECO:0000256" key="1">
    <source>
        <dbReference type="SAM" id="Phobius"/>
    </source>
</evidence>
<evidence type="ECO:0000313" key="2">
    <source>
        <dbReference type="EMBL" id="GBF57421.1"/>
    </source>
</evidence>
<keyword evidence="3" id="KW-1185">Reference proteome</keyword>
<organism evidence="2 3">
    <name type="scientific">Candidatus Phycosocius bacilliformis</name>
    <dbReference type="NCBI Taxonomy" id="1445552"/>
    <lineage>
        <taxon>Bacteria</taxon>
        <taxon>Pseudomonadati</taxon>
        <taxon>Pseudomonadota</taxon>
        <taxon>Alphaproteobacteria</taxon>
        <taxon>Caulobacterales</taxon>
        <taxon>Caulobacterales incertae sedis</taxon>
        <taxon>Candidatus Phycosocius</taxon>
    </lineage>
</organism>
<dbReference type="Proteomes" id="UP000245086">
    <property type="component" value="Unassembled WGS sequence"/>
</dbReference>
<reference evidence="2 3" key="1">
    <citation type="journal article" date="2018" name="Genome Announc.">
        <title>Draft Genome Sequence of "Candidatus Phycosocius bacilliformis," an Alphaproteobacterial Ectosymbiont of the Hydrocarbon-Producing Green Alga Botryococcus braunii.</title>
        <authorList>
            <person name="Tanabe Y."/>
            <person name="Yamaguchi H."/>
            <person name="Watanabe M.M."/>
        </authorList>
    </citation>
    <scope>NUCLEOTIDE SEQUENCE [LARGE SCALE GENOMIC DNA]</scope>
    <source>
        <strain evidence="2 3">BOTRYCO-2</strain>
    </source>
</reference>
<dbReference type="EMBL" id="BFBR01000002">
    <property type="protein sequence ID" value="GBF57421.1"/>
    <property type="molecule type" value="Genomic_DNA"/>
</dbReference>
<feature type="transmembrane region" description="Helical" evidence="1">
    <location>
        <begin position="20"/>
        <end position="38"/>
    </location>
</feature>
<sequence length="39" mass="4108">MIKIVIDRTKKVVRPSAIDMTAFLVGALAGIVGVLLLGK</sequence>
<dbReference type="AlphaFoldDB" id="A0A2P2E8Q7"/>
<name>A0A2P2E8Q7_9PROT</name>
<evidence type="ECO:0000313" key="3">
    <source>
        <dbReference type="Proteomes" id="UP000245086"/>
    </source>
</evidence>
<proteinExistence type="predicted"/>
<gene>
    <name evidence="2" type="ORF">PbB2_01088</name>
</gene>
<accession>A0A2P2E8Q7</accession>
<keyword evidence="1" id="KW-0472">Membrane</keyword>
<keyword evidence="1" id="KW-0812">Transmembrane</keyword>
<keyword evidence="1" id="KW-1133">Transmembrane helix</keyword>
<comment type="caution">
    <text evidence="2">The sequence shown here is derived from an EMBL/GenBank/DDBJ whole genome shotgun (WGS) entry which is preliminary data.</text>
</comment>
<protein>
    <submittedName>
        <fullName evidence="2">Uncharacterized protein</fullName>
    </submittedName>
</protein>